<dbReference type="EMBL" id="CP010802">
    <property type="protein sequence ID" value="ALC17280.1"/>
    <property type="molecule type" value="Genomic_DNA"/>
</dbReference>
<evidence type="ECO:0000313" key="2">
    <source>
        <dbReference type="Proteomes" id="UP000057158"/>
    </source>
</evidence>
<gene>
    <name evidence="1" type="ORF">DSOUD_2527</name>
</gene>
<sequence length="109" mass="12094">MRRLIPNSRILAFALILALLTARLGSLGQEAFVQPIQDVIFKTAHISADVTKAKTSSFKVKRFVSDGFFTDPPVLADYFPLITEDVRLLPSVTFPEVYLDIFIPPEGVA</sequence>
<dbReference type="RefSeq" id="WP_053551305.1">
    <property type="nucleotide sequence ID" value="NZ_CP010802.1"/>
</dbReference>
<dbReference type="KEGG" id="des:DSOUD_2527"/>
<dbReference type="AlphaFoldDB" id="A0A0M4DAR1"/>
<dbReference type="STRING" id="1603606.DSOUD_2527"/>
<keyword evidence="2" id="KW-1185">Reference proteome</keyword>
<dbReference type="PATRIC" id="fig|1603606.3.peg.2735"/>
<dbReference type="Proteomes" id="UP000057158">
    <property type="component" value="Chromosome"/>
</dbReference>
<name>A0A0M4DAR1_9BACT</name>
<reference evidence="1 2" key="1">
    <citation type="submission" date="2015-07" db="EMBL/GenBank/DDBJ databases">
        <title>Isolation and Genomic Characterization of a Novel Halophilic Metal-Reducing Deltaproteobacterium from the Deep Subsurface.</title>
        <authorList>
            <person name="Badalamenti J.P."/>
            <person name="Summers Z.M."/>
            <person name="Gralnick J.A."/>
            <person name="Bond D.R."/>
        </authorList>
    </citation>
    <scope>NUCLEOTIDE SEQUENCE [LARGE SCALE GENOMIC DNA]</scope>
    <source>
        <strain evidence="1 2">WTL</strain>
    </source>
</reference>
<evidence type="ECO:0000313" key="1">
    <source>
        <dbReference type="EMBL" id="ALC17280.1"/>
    </source>
</evidence>
<accession>A0A0M4DAR1</accession>
<proteinExistence type="predicted"/>
<organism evidence="1 2">
    <name type="scientific">Desulfuromonas soudanensis</name>
    <dbReference type="NCBI Taxonomy" id="1603606"/>
    <lineage>
        <taxon>Bacteria</taxon>
        <taxon>Pseudomonadati</taxon>
        <taxon>Thermodesulfobacteriota</taxon>
        <taxon>Desulfuromonadia</taxon>
        <taxon>Desulfuromonadales</taxon>
        <taxon>Desulfuromonadaceae</taxon>
        <taxon>Desulfuromonas</taxon>
    </lineage>
</organism>
<protein>
    <submittedName>
        <fullName evidence="1">Uncharacterized protein</fullName>
    </submittedName>
</protein>